<keyword evidence="4 6" id="KW-0472">Membrane</keyword>
<evidence type="ECO:0000256" key="4">
    <source>
        <dbReference type="ARBA" id="ARBA00023136"/>
    </source>
</evidence>
<dbReference type="InterPro" id="IPR019734">
    <property type="entry name" value="TPR_rpt"/>
</dbReference>
<evidence type="ECO:0000256" key="6">
    <source>
        <dbReference type="SAM" id="Phobius"/>
    </source>
</evidence>
<evidence type="ECO:0000256" key="3">
    <source>
        <dbReference type="ARBA" id="ARBA00022989"/>
    </source>
</evidence>
<dbReference type="InterPro" id="IPR007016">
    <property type="entry name" value="O-antigen_ligase-rel_domated"/>
</dbReference>
<evidence type="ECO:0000256" key="1">
    <source>
        <dbReference type="ARBA" id="ARBA00004141"/>
    </source>
</evidence>
<protein>
    <recommendedName>
        <fullName evidence="7">O-antigen ligase-related domain-containing protein</fullName>
    </recommendedName>
</protein>
<dbReference type="InterPro" id="IPR011990">
    <property type="entry name" value="TPR-like_helical_dom_sf"/>
</dbReference>
<dbReference type="SUPFAM" id="SSF48452">
    <property type="entry name" value="TPR-like"/>
    <property type="match status" value="2"/>
</dbReference>
<keyword evidence="2 6" id="KW-0812">Transmembrane</keyword>
<feature type="transmembrane region" description="Helical" evidence="6">
    <location>
        <begin position="261"/>
        <end position="281"/>
    </location>
</feature>
<dbReference type="AlphaFoldDB" id="A0A1F5NEI4"/>
<feature type="transmembrane region" description="Helical" evidence="6">
    <location>
        <begin position="181"/>
        <end position="206"/>
    </location>
</feature>
<dbReference type="Pfam" id="PF04932">
    <property type="entry name" value="Wzy_C"/>
    <property type="match status" value="1"/>
</dbReference>
<feature type="transmembrane region" description="Helical" evidence="6">
    <location>
        <begin position="46"/>
        <end position="64"/>
    </location>
</feature>
<dbReference type="InterPro" id="IPR051533">
    <property type="entry name" value="WaaL-like"/>
</dbReference>
<comment type="subcellular location">
    <subcellularLocation>
        <location evidence="1">Membrane</location>
        <topology evidence="1">Multi-pass membrane protein</topology>
    </subcellularLocation>
</comment>
<comment type="caution">
    <text evidence="8">The sequence shown here is derived from an EMBL/GenBank/DDBJ whole genome shotgun (WGS) entry which is preliminary data.</text>
</comment>
<feature type="transmembrane region" description="Helical" evidence="6">
    <location>
        <begin position="110"/>
        <end position="128"/>
    </location>
</feature>
<reference evidence="8 9" key="1">
    <citation type="journal article" date="2016" name="Nat. Commun.">
        <title>Thousands of microbial genomes shed light on interconnected biogeochemical processes in an aquifer system.</title>
        <authorList>
            <person name="Anantharaman K."/>
            <person name="Brown C.T."/>
            <person name="Hug L.A."/>
            <person name="Sharon I."/>
            <person name="Castelle C.J."/>
            <person name="Probst A.J."/>
            <person name="Thomas B.C."/>
            <person name="Singh A."/>
            <person name="Wilkins M.J."/>
            <person name="Karaoz U."/>
            <person name="Brodie E.L."/>
            <person name="Williams K.H."/>
            <person name="Hubbard S.S."/>
            <person name="Banfield J.F."/>
        </authorList>
    </citation>
    <scope>NUCLEOTIDE SEQUENCE [LARGE SCALE GENOMIC DNA]</scope>
</reference>
<feature type="domain" description="O-antigen ligase-related" evidence="7">
    <location>
        <begin position="221"/>
        <end position="379"/>
    </location>
</feature>
<keyword evidence="5" id="KW-0802">TPR repeat</keyword>
<dbReference type="GO" id="GO:0016020">
    <property type="term" value="C:membrane"/>
    <property type="evidence" value="ECO:0007669"/>
    <property type="project" value="UniProtKB-SubCell"/>
</dbReference>
<name>A0A1F5NEI4_9BACT</name>
<gene>
    <name evidence="8" type="ORF">A3K06_01075</name>
</gene>
<feature type="repeat" description="TPR" evidence="5">
    <location>
        <begin position="605"/>
        <end position="638"/>
    </location>
</feature>
<dbReference type="PROSITE" id="PS50005">
    <property type="entry name" value="TPR"/>
    <property type="match status" value="2"/>
</dbReference>
<dbReference type="Pfam" id="PF13181">
    <property type="entry name" value="TPR_8"/>
    <property type="match status" value="1"/>
</dbReference>
<dbReference type="PROSITE" id="PS50293">
    <property type="entry name" value="TPR_REGION"/>
    <property type="match status" value="1"/>
</dbReference>
<feature type="transmembrane region" description="Helical" evidence="6">
    <location>
        <begin position="366"/>
        <end position="388"/>
    </location>
</feature>
<sequence length="758" mass="85530">MARSYSTDLDSLFSFWGLKGVLYAALAMPLLVWSGFLFPFITTKIIYFRLLVEIAFGIYLILALQYPEIRPRWNWLTRTVLVYLGVIFVASIFGVDFSHSFWGTVERGEGVVTILHFVLYFMILSNVLRTDKEWYRYLFTAAMMIAFTALYGFAQLQCYGFNPLAGDSICSLLLPSQGTRISATIGNAAFFAAFVLFGAFLSLYLTRGASNRFLKVFLWVVVVFEFYIVFETRTRGAVLAAAAGLVIFCLIALFKTKKFKIKALSFGLMGLLLAVGLAIYFNRDAGWIKKSNTLERLASISPSDVTTQSRFDTWGASWRALQDRPILGYGYENYNVGFNKYFPARIFKDQGSQIWFDRAHNIVLDVAVASGFIGLAVYLGIFVAGLWVLVRLFRRSDVDWMEPTTLAILLMVYFFQNLFVFDTQATYLMFFLVLALVVHLHKKYLAGAATPGASYYPGYIAPAIVATLVFAAAYFVNIEPAVANRAVTSGILASKLRDYRAIEPAFKRALSYGTYMDAEFRQRLVDMTLDAVSSAPPDKFSDEEKNEMFQFTVAELEKTLKETPSDAKHHLYLMSMLNRLPNNPEAVDRVISLGQEMIPLSATRPQLYFELGQAHFNKGEYDLGLEQFVEAVELSPTTKESHFNYLLAAIIAGRENIVVEQQKILEELGYELRESEYESIARAYFQAGNKQKVAEYYELTVAADPGNAGYRAKLAVAYKDICQVEKARLSVDEAVRLDSSFVVEAQEFLRQLEEACGK</sequence>
<feature type="transmembrane region" description="Helical" evidence="6">
    <location>
        <begin position="21"/>
        <end position="40"/>
    </location>
</feature>
<evidence type="ECO:0000259" key="7">
    <source>
        <dbReference type="Pfam" id="PF04932"/>
    </source>
</evidence>
<dbReference type="Proteomes" id="UP000176547">
    <property type="component" value="Unassembled WGS sequence"/>
</dbReference>
<proteinExistence type="predicted"/>
<evidence type="ECO:0000256" key="2">
    <source>
        <dbReference type="ARBA" id="ARBA00022692"/>
    </source>
</evidence>
<feature type="transmembrane region" description="Helical" evidence="6">
    <location>
        <begin position="76"/>
        <end position="95"/>
    </location>
</feature>
<evidence type="ECO:0000313" key="9">
    <source>
        <dbReference type="Proteomes" id="UP000176547"/>
    </source>
</evidence>
<feature type="transmembrane region" description="Helical" evidence="6">
    <location>
        <begin position="213"/>
        <end position="230"/>
    </location>
</feature>
<feature type="transmembrane region" description="Helical" evidence="6">
    <location>
        <begin position="135"/>
        <end position="154"/>
    </location>
</feature>
<feature type="transmembrane region" description="Helical" evidence="6">
    <location>
        <begin position="236"/>
        <end position="254"/>
    </location>
</feature>
<dbReference type="Gene3D" id="1.25.40.10">
    <property type="entry name" value="Tetratricopeptide repeat domain"/>
    <property type="match status" value="2"/>
</dbReference>
<evidence type="ECO:0000256" key="5">
    <source>
        <dbReference type="PROSITE-ProRule" id="PRU00339"/>
    </source>
</evidence>
<evidence type="ECO:0000313" key="8">
    <source>
        <dbReference type="EMBL" id="OGE75952.1"/>
    </source>
</evidence>
<dbReference type="SMART" id="SM00028">
    <property type="entry name" value="TPR"/>
    <property type="match status" value="3"/>
</dbReference>
<feature type="repeat" description="TPR" evidence="5">
    <location>
        <begin position="674"/>
        <end position="707"/>
    </location>
</feature>
<feature type="transmembrane region" description="Helical" evidence="6">
    <location>
        <begin position="425"/>
        <end position="441"/>
    </location>
</feature>
<keyword evidence="3 6" id="KW-1133">Transmembrane helix</keyword>
<feature type="transmembrane region" description="Helical" evidence="6">
    <location>
        <begin position="453"/>
        <end position="476"/>
    </location>
</feature>
<organism evidence="8 9">
    <name type="scientific">Candidatus Doudnabacteria bacterium RIFCSPHIGHO2_01_52_17</name>
    <dbReference type="NCBI Taxonomy" id="1817820"/>
    <lineage>
        <taxon>Bacteria</taxon>
        <taxon>Candidatus Doudnaibacteriota</taxon>
    </lineage>
</organism>
<accession>A0A1F5NEI4</accession>
<dbReference type="PANTHER" id="PTHR37422">
    <property type="entry name" value="TEICHURONIC ACID BIOSYNTHESIS PROTEIN TUAE"/>
    <property type="match status" value="1"/>
</dbReference>
<dbReference type="EMBL" id="MFEG01000021">
    <property type="protein sequence ID" value="OGE75952.1"/>
    <property type="molecule type" value="Genomic_DNA"/>
</dbReference>
<dbReference type="PANTHER" id="PTHR37422:SF13">
    <property type="entry name" value="LIPOPOLYSACCHARIDE BIOSYNTHESIS PROTEIN PA4999-RELATED"/>
    <property type="match status" value="1"/>
</dbReference>